<gene>
    <name evidence="3" type="ORF">NDU88_000540</name>
</gene>
<sequence length="86" mass="9078">MPSIVCGWPLLGTLVVCNRAPVATVTQQTPKPDGPYPRGTTARGANPEVESDTDIREQDGKGEEERRGFARKGVTGGAEPGERGSN</sequence>
<dbReference type="EMBL" id="JANPWB010000008">
    <property type="protein sequence ID" value="KAJ1160038.1"/>
    <property type="molecule type" value="Genomic_DNA"/>
</dbReference>
<feature type="signal peptide" evidence="2">
    <location>
        <begin position="1"/>
        <end position="19"/>
    </location>
</feature>
<proteinExistence type="predicted"/>
<reference evidence="3" key="1">
    <citation type="journal article" date="2022" name="bioRxiv">
        <title>Sequencing and chromosome-scale assembly of the giantPleurodeles waltlgenome.</title>
        <authorList>
            <person name="Brown T."/>
            <person name="Elewa A."/>
            <person name="Iarovenko S."/>
            <person name="Subramanian E."/>
            <person name="Araus A.J."/>
            <person name="Petzold A."/>
            <person name="Susuki M."/>
            <person name="Suzuki K.-i.T."/>
            <person name="Hayashi T."/>
            <person name="Toyoda A."/>
            <person name="Oliveira C."/>
            <person name="Osipova E."/>
            <person name="Leigh N.D."/>
            <person name="Simon A."/>
            <person name="Yun M.H."/>
        </authorList>
    </citation>
    <scope>NUCLEOTIDE SEQUENCE</scope>
    <source>
        <strain evidence="3">20211129_DDA</strain>
        <tissue evidence="3">Liver</tissue>
    </source>
</reference>
<protein>
    <recommendedName>
        <fullName evidence="5">Secreted protein</fullName>
    </recommendedName>
</protein>
<organism evidence="3 4">
    <name type="scientific">Pleurodeles waltl</name>
    <name type="common">Iberian ribbed newt</name>
    <dbReference type="NCBI Taxonomy" id="8319"/>
    <lineage>
        <taxon>Eukaryota</taxon>
        <taxon>Metazoa</taxon>
        <taxon>Chordata</taxon>
        <taxon>Craniata</taxon>
        <taxon>Vertebrata</taxon>
        <taxon>Euteleostomi</taxon>
        <taxon>Amphibia</taxon>
        <taxon>Batrachia</taxon>
        <taxon>Caudata</taxon>
        <taxon>Salamandroidea</taxon>
        <taxon>Salamandridae</taxon>
        <taxon>Pleurodelinae</taxon>
        <taxon>Pleurodeles</taxon>
    </lineage>
</organism>
<accession>A0AAV7SAB8</accession>
<evidence type="ECO:0000313" key="3">
    <source>
        <dbReference type="EMBL" id="KAJ1160038.1"/>
    </source>
</evidence>
<evidence type="ECO:0000256" key="2">
    <source>
        <dbReference type="SAM" id="SignalP"/>
    </source>
</evidence>
<feature type="compositionally biased region" description="Basic and acidic residues" evidence="1">
    <location>
        <begin position="53"/>
        <end position="68"/>
    </location>
</feature>
<dbReference type="Proteomes" id="UP001066276">
    <property type="component" value="Chromosome 4_2"/>
</dbReference>
<evidence type="ECO:0000313" key="4">
    <source>
        <dbReference type="Proteomes" id="UP001066276"/>
    </source>
</evidence>
<keyword evidence="4" id="KW-1185">Reference proteome</keyword>
<evidence type="ECO:0008006" key="5">
    <source>
        <dbReference type="Google" id="ProtNLM"/>
    </source>
</evidence>
<comment type="caution">
    <text evidence="3">The sequence shown here is derived from an EMBL/GenBank/DDBJ whole genome shotgun (WGS) entry which is preliminary data.</text>
</comment>
<keyword evidence="2" id="KW-0732">Signal</keyword>
<evidence type="ECO:0000256" key="1">
    <source>
        <dbReference type="SAM" id="MobiDB-lite"/>
    </source>
</evidence>
<feature type="region of interest" description="Disordered" evidence="1">
    <location>
        <begin position="23"/>
        <end position="86"/>
    </location>
</feature>
<name>A0AAV7SAB8_PLEWA</name>
<feature type="chain" id="PRO_5043653163" description="Secreted protein" evidence="2">
    <location>
        <begin position="20"/>
        <end position="86"/>
    </location>
</feature>
<dbReference type="AlphaFoldDB" id="A0AAV7SAB8"/>